<comment type="caution">
    <text evidence="3">The sequence shown here is derived from an EMBL/GenBank/DDBJ whole genome shotgun (WGS) entry which is preliminary data.</text>
</comment>
<evidence type="ECO:0000313" key="3">
    <source>
        <dbReference type="EMBL" id="VDH94911.1"/>
    </source>
</evidence>
<feature type="domain" description="COR" evidence="2">
    <location>
        <begin position="58"/>
        <end position="223"/>
    </location>
</feature>
<evidence type="ECO:0000259" key="2">
    <source>
        <dbReference type="Pfam" id="PF16095"/>
    </source>
</evidence>
<organism evidence="3 4">
    <name type="scientific">Mytilus galloprovincialis</name>
    <name type="common">Mediterranean mussel</name>
    <dbReference type="NCBI Taxonomy" id="29158"/>
    <lineage>
        <taxon>Eukaryota</taxon>
        <taxon>Metazoa</taxon>
        <taxon>Spiralia</taxon>
        <taxon>Lophotrochozoa</taxon>
        <taxon>Mollusca</taxon>
        <taxon>Bivalvia</taxon>
        <taxon>Autobranchia</taxon>
        <taxon>Pteriomorphia</taxon>
        <taxon>Mytilida</taxon>
        <taxon>Mytiloidea</taxon>
        <taxon>Mytilidae</taxon>
        <taxon>Mytilinae</taxon>
        <taxon>Mytilus</taxon>
    </lineage>
</organism>
<dbReference type="EMBL" id="UYJE01000649">
    <property type="protein sequence ID" value="VDH94911.1"/>
    <property type="molecule type" value="Genomic_DNA"/>
</dbReference>
<evidence type="ECO:0000256" key="1">
    <source>
        <dbReference type="ARBA" id="ARBA00022737"/>
    </source>
</evidence>
<name>A0A8B6BTC6_MYTGA</name>
<evidence type="ECO:0000313" key="4">
    <source>
        <dbReference type="Proteomes" id="UP000596742"/>
    </source>
</evidence>
<gene>
    <name evidence="3" type="ORF">MGAL_10B032457</name>
</gene>
<dbReference type="InterPro" id="IPR036388">
    <property type="entry name" value="WH-like_DNA-bd_sf"/>
</dbReference>
<dbReference type="Gene3D" id="1.10.10.10">
    <property type="entry name" value="Winged helix-like DNA-binding domain superfamily/Winged helix DNA-binding domain"/>
    <property type="match status" value="1"/>
</dbReference>
<dbReference type="AlphaFoldDB" id="A0A8B6BTC6"/>
<keyword evidence="1" id="KW-0677">Repeat</keyword>
<accession>A0A8B6BTC6</accession>
<dbReference type="Pfam" id="PF16095">
    <property type="entry name" value="COR-A"/>
    <property type="match status" value="1"/>
</dbReference>
<reference evidence="3" key="1">
    <citation type="submission" date="2018-11" db="EMBL/GenBank/DDBJ databases">
        <authorList>
            <person name="Alioto T."/>
            <person name="Alioto T."/>
        </authorList>
    </citation>
    <scope>NUCLEOTIDE SEQUENCE</scope>
</reference>
<sequence>MKSIIKLLRHNTNFNHIRGLPYFLSNKEAWNHDSKLKKLREKILEVAMNIPKWEDNLPTRWIVLEREIENQIAKEKYIISYEEAQKLAENCSFPFSKTDSKLSANSKTDSELDSFLKYEHEIGNLIFFEKIKRYIILEPKWLVTVFKCFVSATEFQSDFVDMKEWSQLESTGILSDSLITKLFEKEVRLHSPEQRKFALQVMETFNIIVKHTNKEGQENYYMPCMIKASSYNDIISKFNINSSTCTRSPWFRLVFKFLPPAFFNHILMTFIKKYVVCPTKDDKPSFYRGIGIFNLDKNDCQKLIVCLSKNCVAMQVWEFHNEEQQICSGNYSYIRQHLEDNVNLIQKKYKMNIEYTSYLKCPKGMYDKEAEQIACYGIQMKISCSEHGASHTLEELRTTWFEVSLFICNGEK</sequence>
<protein>
    <recommendedName>
        <fullName evidence="2">COR domain-containing protein</fullName>
    </recommendedName>
</protein>
<keyword evidence="4" id="KW-1185">Reference proteome</keyword>
<dbReference type="InterPro" id="IPR032171">
    <property type="entry name" value="COR-A"/>
</dbReference>
<proteinExistence type="predicted"/>
<dbReference type="Proteomes" id="UP000596742">
    <property type="component" value="Unassembled WGS sequence"/>
</dbReference>
<dbReference type="OrthoDB" id="6074270at2759"/>